<dbReference type="PROSITE" id="PS50889">
    <property type="entry name" value="S4"/>
    <property type="match status" value="1"/>
</dbReference>
<evidence type="ECO:0000256" key="1">
    <source>
        <dbReference type="PROSITE-ProRule" id="PRU00182"/>
    </source>
</evidence>
<dbReference type="NCBIfam" id="TIGR02988">
    <property type="entry name" value="YaaA_near_RecF"/>
    <property type="match status" value="1"/>
</dbReference>
<proteinExistence type="predicted"/>
<protein>
    <submittedName>
        <fullName evidence="2">S4 domain-containing protein YaaA</fullName>
    </submittedName>
</protein>
<sequence length="68" mass="7680">MEEIKINTDIIKLDAFLKWASIAGMGSEAKFYIQNGEIKVNGEVETRRGKKLTKGDIVEFNGETYKIV</sequence>
<dbReference type="CDD" id="cd00165">
    <property type="entry name" value="S4"/>
    <property type="match status" value="1"/>
</dbReference>
<reference evidence="2" key="1">
    <citation type="submission" date="2022-12" db="EMBL/GenBank/DDBJ databases">
        <authorList>
            <person name="Wang J."/>
        </authorList>
    </citation>
    <scope>NUCLEOTIDE SEQUENCE</scope>
    <source>
        <strain evidence="2">HY-42-06</strain>
    </source>
</reference>
<dbReference type="SUPFAM" id="SSF55174">
    <property type="entry name" value="Alpha-L RNA-binding motif"/>
    <property type="match status" value="1"/>
</dbReference>
<name>A0ABT4CT75_9CLOT</name>
<dbReference type="RefSeq" id="WP_268051219.1">
    <property type="nucleotide sequence ID" value="NZ_JAPQES010000006.1"/>
</dbReference>
<accession>A0ABT4CT75</accession>
<dbReference type="InterPro" id="IPR036986">
    <property type="entry name" value="S4_RNA-bd_sf"/>
</dbReference>
<dbReference type="InterPro" id="IPR014330">
    <property type="entry name" value="RNA-bd_S4-rel_YaaA"/>
</dbReference>
<evidence type="ECO:0000313" key="3">
    <source>
        <dbReference type="Proteomes" id="UP001079657"/>
    </source>
</evidence>
<dbReference type="Gene3D" id="3.10.290.10">
    <property type="entry name" value="RNA-binding S4 domain"/>
    <property type="match status" value="1"/>
</dbReference>
<dbReference type="EMBL" id="JAPQES010000006">
    <property type="protein sequence ID" value="MCY6372274.1"/>
    <property type="molecule type" value="Genomic_DNA"/>
</dbReference>
<evidence type="ECO:0000313" key="2">
    <source>
        <dbReference type="EMBL" id="MCY6372274.1"/>
    </source>
</evidence>
<comment type="caution">
    <text evidence="2">The sequence shown here is derived from an EMBL/GenBank/DDBJ whole genome shotgun (WGS) entry which is preliminary data.</text>
</comment>
<keyword evidence="3" id="KW-1185">Reference proteome</keyword>
<gene>
    <name evidence="2" type="primary">yaaA</name>
    <name evidence="2" type="ORF">OXH55_16710</name>
</gene>
<keyword evidence="1" id="KW-0694">RNA-binding</keyword>
<dbReference type="Pfam" id="PF13275">
    <property type="entry name" value="S4_2"/>
    <property type="match status" value="1"/>
</dbReference>
<organism evidence="2 3">
    <name type="scientific">Clostridium ganghwense</name>
    <dbReference type="NCBI Taxonomy" id="312089"/>
    <lineage>
        <taxon>Bacteria</taxon>
        <taxon>Bacillati</taxon>
        <taxon>Bacillota</taxon>
        <taxon>Clostridia</taxon>
        <taxon>Eubacteriales</taxon>
        <taxon>Clostridiaceae</taxon>
        <taxon>Clostridium</taxon>
    </lineage>
</organism>
<dbReference type="Proteomes" id="UP001079657">
    <property type="component" value="Unassembled WGS sequence"/>
</dbReference>